<dbReference type="InterPro" id="IPR003367">
    <property type="entry name" value="Thrombospondin_3-like_rpt"/>
</dbReference>
<dbReference type="SUPFAM" id="SSF103647">
    <property type="entry name" value="TSP type-3 repeat"/>
    <property type="match status" value="2"/>
</dbReference>
<keyword evidence="4" id="KW-1185">Reference proteome</keyword>
<dbReference type="Gene3D" id="2.180.10.10">
    <property type="entry name" value="RHS repeat-associated core"/>
    <property type="match status" value="2"/>
</dbReference>
<protein>
    <submittedName>
        <fullName evidence="3">Thrombospondin type 3 repeat-containing protein</fullName>
    </submittedName>
</protein>
<dbReference type="PANTHER" id="PTHR32305">
    <property type="match status" value="1"/>
</dbReference>
<gene>
    <name evidence="3" type="ORF">ACFFVK_07990</name>
</gene>
<sequence>MRFQKPTRKDSCGSWGPLFISIAQFGSTNLKYGNPRTNDVINAYQAYIQNQSQNPTPQEDEEVEVQSWNDFANSYAISKDICAPATMTPSFSLEIPVVPGTKTPCEIYKKAINDTNIQQVSDAFYTDKREAFKQNYLKKALEGINETLTQKSFDKEYQYTLYYYDQAGNLVQTVPPEGVQRLKASSDETINSLRKTNSQKEDTAPVNDIPVLPLHKMQTQYRYNSLNQLVWQQTPDGGVTRFAYDELGRIIASQNANQIGNSQFSYTRYDGLGRITEAGQLKTKTGLSLTISESGRLTDAGGNLISSDAVTKTINYPYNIADATEQVTKTIYDSPVQDTQNWFTTYGSDNNHKRVTAVLYFDTLTSAVPVTSYANGIFYDYDVHGNVKELVHHINNPKLTSMGVAVKKVVYDYDLISGNVNRVTYQPNNAKDQFIHRYEYDADNRIKQVYTSKDNIIWEKEANYLYYDHGPLARLELGDKQVQGLDYIYTLQGWLKGVNSEKLGYAFDAGQDGLSVAQDAFGFALNYYKGDYQSRAGTTKDNTLFSFSKAQALELDTNNLFNGNIKEMVTSLTNHEQNTVPTQFNYYKYDQLNRIKEMTSKSITTAGVASNGYWSNYTYDRNGNLYNLNRADRLNGVITPMDQLSYTYNNGNNQLRRVNDAVGNGVFVAPGGTVNDTSLDIDNQTEDENYVYDNIGQLKQDKQEGLNIDWRVDGKVKSVTKNNGTVISFEYDGLGNRIAKIVTTPTKTTTTYYERDAQGNVLSTYEMIKQGNITSYYLVEQDIYGSNRLGTENRRILISEENGTLLRKALNSKITASTEAQTLTETPVQNILAGITLNSIFGAATWNEKPENTINLFNSDKQQTLAIELTGHLKIDAADTPNSTYLLASLHSTHIEGDMWPRGPARSYLNSVLLSVKKGPSGYKPVITLIKYRRTHHRYKKSHKKWRLSYRSYKHTTNYEIMSPSIPEDEWDIKANIELSKTLGEYVVTITVNGNEYKTTAIKHLNYDGDEEDNMQDDSPRLRIRLPQNTVGATTITHKPDDTTVYNALKSQICDFGYTIDNGQEKEDLLTNYFSLDKEGTTQPQVTFTSTTNHTMTLAAGAQFSQTYCGAKDDDKDGDGYIDTLDNCPNIFNPDQADEDGDGVGDVCDNCRKKINTDQLDTDKDGVGDVCDNCINNANFDQADTEVDENGKPHPDGYGDACDNCKTIYNPDQKDENNNGIGDACEGLAQGMGKNSFATTPLTAYRFVGDKQYELSNHLGNVLSVISDRKLAGTINVPGLTTLNDFNFTGWANINADNNWSAANAAIVTTNTNKLVITAKGLGTGVVYSMLTTTGKKYTVTYDLELTTSPEIKVRASNFGVPFQQKTDKTSGRNSITFIATGVVTNIEWLKNREDGNLEEVFTLDNVNTAVESATNQVSVIAFSPDVRSYSDYYPFGQLVPTRHGSSDSYRYGFQGQEKDDEIKGGEGNSLNYTFRMHDPRVGRFFAVDPLAQKYSWNSPYAFSENRVIDGVELEGLEFTKLNKSLVTARLNYLEDHPMAINQQSSGTCVLAAITYLWIKEDCQGFSQTIMKLYNTGEAKYNQFVFHPGEDLQNIDPKNTKITHEKNYSTDWLILASLQQTLNAHRDKPDYSGKVNDKGEDIGPTENSATEEMFLMKKLLNFKDVKAIRPNEKNSGSQTLKNIDTKFRAGYAIILNVKAAIMYDLTTASAIPGIQDGRHAVNYLGGLQEAGKNILGQQLYQFNVQTWGKKEYTITVTEGQIENGAIMNYVQGKPTK</sequence>
<dbReference type="NCBIfam" id="TIGR03696">
    <property type="entry name" value="Rhs_assc_core"/>
    <property type="match status" value="1"/>
</dbReference>
<dbReference type="PANTHER" id="PTHR32305:SF15">
    <property type="entry name" value="PROTEIN RHSA-RELATED"/>
    <property type="match status" value="1"/>
</dbReference>
<dbReference type="Proteomes" id="UP001589562">
    <property type="component" value="Unassembled WGS sequence"/>
</dbReference>
<reference evidence="3 4" key="1">
    <citation type="submission" date="2024-09" db="EMBL/GenBank/DDBJ databases">
        <authorList>
            <person name="Sun Q."/>
            <person name="Mori K."/>
        </authorList>
    </citation>
    <scope>NUCLEOTIDE SEQUENCE [LARGE SCALE GENOMIC DNA]</scope>
    <source>
        <strain evidence="3 4">CECT 8365</strain>
    </source>
</reference>
<dbReference type="EMBL" id="JBHMFE010000011">
    <property type="protein sequence ID" value="MFB9108515.1"/>
    <property type="molecule type" value="Genomic_DNA"/>
</dbReference>
<dbReference type="InterPro" id="IPR028974">
    <property type="entry name" value="TSP_type-3_rpt"/>
</dbReference>
<evidence type="ECO:0000256" key="2">
    <source>
        <dbReference type="SAM" id="MobiDB-lite"/>
    </source>
</evidence>
<dbReference type="Pfam" id="PF02412">
    <property type="entry name" value="TSP_3"/>
    <property type="match status" value="2"/>
</dbReference>
<feature type="compositionally biased region" description="Basic and acidic residues" evidence="2">
    <location>
        <begin position="1626"/>
        <end position="1641"/>
    </location>
</feature>
<name>A0ABV5HB30_9FLAO</name>
<evidence type="ECO:0000313" key="3">
    <source>
        <dbReference type="EMBL" id="MFB9108515.1"/>
    </source>
</evidence>
<dbReference type="Gene3D" id="4.10.1080.10">
    <property type="entry name" value="TSP type-3 repeat"/>
    <property type="match status" value="1"/>
</dbReference>
<dbReference type="RefSeq" id="WP_278008972.1">
    <property type="nucleotide sequence ID" value="NZ_CP121112.1"/>
</dbReference>
<evidence type="ECO:0000256" key="1">
    <source>
        <dbReference type="ARBA" id="ARBA00022729"/>
    </source>
</evidence>
<dbReference type="InterPro" id="IPR022385">
    <property type="entry name" value="Rhs_assc_core"/>
</dbReference>
<proteinExistence type="predicted"/>
<comment type="caution">
    <text evidence="3">The sequence shown here is derived from an EMBL/GenBank/DDBJ whole genome shotgun (WGS) entry which is preliminary data.</text>
</comment>
<accession>A0ABV5HB30</accession>
<feature type="region of interest" description="Disordered" evidence="2">
    <location>
        <begin position="1626"/>
        <end position="1646"/>
    </location>
</feature>
<evidence type="ECO:0000313" key="4">
    <source>
        <dbReference type="Proteomes" id="UP001589562"/>
    </source>
</evidence>
<keyword evidence="1" id="KW-0732">Signal</keyword>
<organism evidence="3 4">
    <name type="scientific">Flavobacterium gyeonganense</name>
    <dbReference type="NCBI Taxonomy" id="1310418"/>
    <lineage>
        <taxon>Bacteria</taxon>
        <taxon>Pseudomonadati</taxon>
        <taxon>Bacteroidota</taxon>
        <taxon>Flavobacteriia</taxon>
        <taxon>Flavobacteriales</taxon>
        <taxon>Flavobacteriaceae</taxon>
        <taxon>Flavobacterium</taxon>
    </lineage>
</organism>
<dbReference type="InterPro" id="IPR050708">
    <property type="entry name" value="T6SS_VgrG/RHS"/>
</dbReference>